<keyword evidence="3" id="KW-1185">Reference proteome</keyword>
<gene>
    <name evidence="1" type="ordered locus">MTR_8g044010</name>
</gene>
<dbReference type="AlphaFoldDB" id="G7L6Z4"/>
<name>G7L6Z4_MEDTR</name>
<evidence type="ECO:0000313" key="3">
    <source>
        <dbReference type="Proteomes" id="UP000002051"/>
    </source>
</evidence>
<reference evidence="2" key="3">
    <citation type="submission" date="2015-04" db="UniProtKB">
        <authorList>
            <consortium name="EnsemblPlants"/>
        </authorList>
    </citation>
    <scope>IDENTIFICATION</scope>
    <source>
        <strain evidence="2">cv. Jemalong A17</strain>
    </source>
</reference>
<evidence type="ECO:0000313" key="2">
    <source>
        <dbReference type="EnsemblPlants" id="AET02602"/>
    </source>
</evidence>
<dbReference type="PaxDb" id="3880-AET02602"/>
<reference evidence="1 3" key="1">
    <citation type="journal article" date="2011" name="Nature">
        <title>The Medicago genome provides insight into the evolution of rhizobial symbioses.</title>
        <authorList>
            <person name="Young N.D."/>
            <person name="Debelle F."/>
            <person name="Oldroyd G.E."/>
            <person name="Geurts R."/>
            <person name="Cannon S.B."/>
            <person name="Udvardi M.K."/>
            <person name="Benedito V.A."/>
            <person name="Mayer K.F."/>
            <person name="Gouzy J."/>
            <person name="Schoof H."/>
            <person name="Van de Peer Y."/>
            <person name="Proost S."/>
            <person name="Cook D.R."/>
            <person name="Meyers B.C."/>
            <person name="Spannagl M."/>
            <person name="Cheung F."/>
            <person name="De Mita S."/>
            <person name="Krishnakumar V."/>
            <person name="Gundlach H."/>
            <person name="Zhou S."/>
            <person name="Mudge J."/>
            <person name="Bharti A.K."/>
            <person name="Murray J.D."/>
            <person name="Naoumkina M.A."/>
            <person name="Rosen B."/>
            <person name="Silverstein K.A."/>
            <person name="Tang H."/>
            <person name="Rombauts S."/>
            <person name="Zhao P.X."/>
            <person name="Zhou P."/>
            <person name="Barbe V."/>
            <person name="Bardou P."/>
            <person name="Bechner M."/>
            <person name="Bellec A."/>
            <person name="Berger A."/>
            <person name="Berges H."/>
            <person name="Bidwell S."/>
            <person name="Bisseling T."/>
            <person name="Choisne N."/>
            <person name="Couloux A."/>
            <person name="Denny R."/>
            <person name="Deshpande S."/>
            <person name="Dai X."/>
            <person name="Doyle J.J."/>
            <person name="Dudez A.M."/>
            <person name="Farmer A.D."/>
            <person name="Fouteau S."/>
            <person name="Franken C."/>
            <person name="Gibelin C."/>
            <person name="Gish J."/>
            <person name="Goldstein S."/>
            <person name="Gonzalez A.J."/>
            <person name="Green P.J."/>
            <person name="Hallab A."/>
            <person name="Hartog M."/>
            <person name="Hua A."/>
            <person name="Humphray S.J."/>
            <person name="Jeong D.H."/>
            <person name="Jing Y."/>
            <person name="Jocker A."/>
            <person name="Kenton S.M."/>
            <person name="Kim D.J."/>
            <person name="Klee K."/>
            <person name="Lai H."/>
            <person name="Lang C."/>
            <person name="Lin S."/>
            <person name="Macmil S.L."/>
            <person name="Magdelenat G."/>
            <person name="Matthews L."/>
            <person name="McCorrison J."/>
            <person name="Monaghan E.L."/>
            <person name="Mun J.H."/>
            <person name="Najar F.Z."/>
            <person name="Nicholson C."/>
            <person name="Noirot C."/>
            <person name="O'Bleness M."/>
            <person name="Paule C.R."/>
            <person name="Poulain J."/>
            <person name="Prion F."/>
            <person name="Qin B."/>
            <person name="Qu C."/>
            <person name="Retzel E.F."/>
            <person name="Riddle C."/>
            <person name="Sallet E."/>
            <person name="Samain S."/>
            <person name="Samson N."/>
            <person name="Sanders I."/>
            <person name="Saurat O."/>
            <person name="Scarpelli C."/>
            <person name="Schiex T."/>
            <person name="Segurens B."/>
            <person name="Severin A.J."/>
            <person name="Sherrier D.J."/>
            <person name="Shi R."/>
            <person name="Sims S."/>
            <person name="Singer S.R."/>
            <person name="Sinharoy S."/>
            <person name="Sterck L."/>
            <person name="Viollet A."/>
            <person name="Wang B.B."/>
            <person name="Wang K."/>
            <person name="Wang M."/>
            <person name="Wang X."/>
            <person name="Warfsmann J."/>
            <person name="Weissenbach J."/>
            <person name="White D.D."/>
            <person name="White J.D."/>
            <person name="Wiley G.B."/>
            <person name="Wincker P."/>
            <person name="Xing Y."/>
            <person name="Yang L."/>
            <person name="Yao Z."/>
            <person name="Ying F."/>
            <person name="Zhai J."/>
            <person name="Zhou L."/>
            <person name="Zuber A."/>
            <person name="Denarie J."/>
            <person name="Dixon R.A."/>
            <person name="May G.D."/>
            <person name="Schwartz D.C."/>
            <person name="Rogers J."/>
            <person name="Quetier F."/>
            <person name="Town C.D."/>
            <person name="Roe B.A."/>
        </authorList>
    </citation>
    <scope>NUCLEOTIDE SEQUENCE [LARGE SCALE GENOMIC DNA]</scope>
    <source>
        <strain evidence="1">A17</strain>
        <strain evidence="2 3">cv. Jemalong A17</strain>
    </source>
</reference>
<dbReference type="EMBL" id="CM001224">
    <property type="protein sequence ID" value="AET02602.1"/>
    <property type="molecule type" value="Genomic_DNA"/>
</dbReference>
<dbReference type="HOGENOM" id="CLU_2416690_0_0_1"/>
<proteinExistence type="predicted"/>
<evidence type="ECO:0000313" key="1">
    <source>
        <dbReference type="EMBL" id="AET02602.1"/>
    </source>
</evidence>
<dbReference type="EnsemblPlants" id="AET02602">
    <property type="protein sequence ID" value="AET02602"/>
    <property type="gene ID" value="MTR_8g044010"/>
</dbReference>
<protein>
    <submittedName>
        <fullName evidence="1 2">Uncharacterized protein</fullName>
    </submittedName>
</protein>
<accession>G7L6Z4</accession>
<dbReference type="Proteomes" id="UP000002051">
    <property type="component" value="Chromosome 8"/>
</dbReference>
<sequence length="92" mass="10768">MAKALPVKLGLQIVREMRFLLEVKAVSLEVISYINEVQSLKERVDSHSLMKQYFFLKKLNSPSKLTPERIEPEILRRSTLPRPTPIPQIFEY</sequence>
<reference evidence="1 3" key="2">
    <citation type="journal article" date="2014" name="BMC Genomics">
        <title>An improved genome release (version Mt4.0) for the model legume Medicago truncatula.</title>
        <authorList>
            <person name="Tang H."/>
            <person name="Krishnakumar V."/>
            <person name="Bidwell S."/>
            <person name="Rosen B."/>
            <person name="Chan A."/>
            <person name="Zhou S."/>
            <person name="Gentzbittel L."/>
            <person name="Childs K.L."/>
            <person name="Yandell M."/>
            <person name="Gundlach H."/>
            <person name="Mayer K.F."/>
            <person name="Schwartz D.C."/>
            <person name="Town C.D."/>
        </authorList>
    </citation>
    <scope>GENOME REANNOTATION</scope>
    <source>
        <strain evidence="2 3">cv. Jemalong A17</strain>
    </source>
</reference>
<organism evidence="1 3">
    <name type="scientific">Medicago truncatula</name>
    <name type="common">Barrel medic</name>
    <name type="synonym">Medicago tribuloides</name>
    <dbReference type="NCBI Taxonomy" id="3880"/>
    <lineage>
        <taxon>Eukaryota</taxon>
        <taxon>Viridiplantae</taxon>
        <taxon>Streptophyta</taxon>
        <taxon>Embryophyta</taxon>
        <taxon>Tracheophyta</taxon>
        <taxon>Spermatophyta</taxon>
        <taxon>Magnoliopsida</taxon>
        <taxon>eudicotyledons</taxon>
        <taxon>Gunneridae</taxon>
        <taxon>Pentapetalae</taxon>
        <taxon>rosids</taxon>
        <taxon>fabids</taxon>
        <taxon>Fabales</taxon>
        <taxon>Fabaceae</taxon>
        <taxon>Papilionoideae</taxon>
        <taxon>50 kb inversion clade</taxon>
        <taxon>NPAAA clade</taxon>
        <taxon>Hologalegina</taxon>
        <taxon>IRL clade</taxon>
        <taxon>Trifolieae</taxon>
        <taxon>Medicago</taxon>
    </lineage>
</organism>